<dbReference type="EMBL" id="BMHF01000001">
    <property type="protein sequence ID" value="GGA24541.1"/>
    <property type="molecule type" value="Genomic_DNA"/>
</dbReference>
<gene>
    <name evidence="2" type="ORF">GCM10010917_06760</name>
</gene>
<dbReference type="SUPFAM" id="SSF51430">
    <property type="entry name" value="NAD(P)-linked oxidoreductase"/>
    <property type="match status" value="1"/>
</dbReference>
<dbReference type="InterPro" id="IPR053135">
    <property type="entry name" value="AKR2_Oxidoreductase"/>
</dbReference>
<accession>A0ABQ1FPM2</accession>
<dbReference type="RefSeq" id="WP_094096133.1">
    <property type="nucleotide sequence ID" value="NZ_BMHF01000001.1"/>
</dbReference>
<dbReference type="CDD" id="cd19086">
    <property type="entry name" value="AKR_AKR11C1"/>
    <property type="match status" value="1"/>
</dbReference>
<dbReference type="PANTHER" id="PTHR43312:SF1">
    <property type="entry name" value="NADP-DEPENDENT OXIDOREDUCTASE DOMAIN-CONTAINING PROTEIN"/>
    <property type="match status" value="1"/>
</dbReference>
<feature type="domain" description="NADP-dependent oxidoreductase" evidence="1">
    <location>
        <begin position="15"/>
        <end position="301"/>
    </location>
</feature>
<evidence type="ECO:0000259" key="1">
    <source>
        <dbReference type="Pfam" id="PF00248"/>
    </source>
</evidence>
<evidence type="ECO:0000313" key="3">
    <source>
        <dbReference type="Proteomes" id="UP000609323"/>
    </source>
</evidence>
<organism evidence="2 3">
    <name type="scientific">Paenibacillus physcomitrellae</name>
    <dbReference type="NCBI Taxonomy" id="1619311"/>
    <lineage>
        <taxon>Bacteria</taxon>
        <taxon>Bacillati</taxon>
        <taxon>Bacillota</taxon>
        <taxon>Bacilli</taxon>
        <taxon>Bacillales</taxon>
        <taxon>Paenibacillaceae</taxon>
        <taxon>Paenibacillus</taxon>
    </lineage>
</organism>
<dbReference type="Gene3D" id="3.20.20.100">
    <property type="entry name" value="NADP-dependent oxidoreductase domain"/>
    <property type="match status" value="1"/>
</dbReference>
<keyword evidence="3" id="KW-1185">Reference proteome</keyword>
<name>A0ABQ1FPM2_9BACL</name>
<reference evidence="3" key="1">
    <citation type="journal article" date="2019" name="Int. J. Syst. Evol. Microbiol.">
        <title>The Global Catalogue of Microorganisms (GCM) 10K type strain sequencing project: providing services to taxonomists for standard genome sequencing and annotation.</title>
        <authorList>
            <consortium name="The Broad Institute Genomics Platform"/>
            <consortium name="The Broad Institute Genome Sequencing Center for Infectious Disease"/>
            <person name="Wu L."/>
            <person name="Ma J."/>
        </authorList>
    </citation>
    <scope>NUCLEOTIDE SEQUENCE [LARGE SCALE GENOMIC DNA]</scope>
    <source>
        <strain evidence="3">CGMCC 1.15044</strain>
    </source>
</reference>
<dbReference type="PANTHER" id="PTHR43312">
    <property type="entry name" value="D-THREO-ALDOSE 1-DEHYDROGENASE"/>
    <property type="match status" value="1"/>
</dbReference>
<proteinExistence type="predicted"/>
<dbReference type="InterPro" id="IPR036812">
    <property type="entry name" value="NAD(P)_OxRdtase_dom_sf"/>
</dbReference>
<protein>
    <submittedName>
        <fullName evidence="2">Aldo/keto reductase</fullName>
    </submittedName>
</protein>
<comment type="caution">
    <text evidence="2">The sequence shown here is derived from an EMBL/GenBank/DDBJ whole genome shotgun (WGS) entry which is preliminary data.</text>
</comment>
<sequence>MKNRTFGSTGKQVSEIGFGAWQLGNRQDWEAMDDADAIALVHEALDKGVNFFDTAPNYGGGRSEQLLGEALLGRRGQAVINTKFGHGPEGITDYSADKIRESVEQSLKRLQTDYLDSILLHNPPFDYLDGKYGHFDILEELKQEGKILTYGASVDSSREMLELINNTKIGAMEVMFNILYQETAEAFKLAQDRNIALIIKIPLDSGWLSGKYNAGSTFTGVRSRWSPEIIRKRAELVEQVKEITGSAENLSAAALRFILAYPEVTTVIPGVRNSAQLMENVSASDKAMPAEQVKQLQALWEQKIKQADLGW</sequence>
<dbReference type="PRINTS" id="PR00069">
    <property type="entry name" value="ALDKETRDTASE"/>
</dbReference>
<dbReference type="InterPro" id="IPR020471">
    <property type="entry name" value="AKR"/>
</dbReference>
<dbReference type="Pfam" id="PF00248">
    <property type="entry name" value="Aldo_ket_red"/>
    <property type="match status" value="1"/>
</dbReference>
<dbReference type="Proteomes" id="UP000609323">
    <property type="component" value="Unassembled WGS sequence"/>
</dbReference>
<evidence type="ECO:0000313" key="2">
    <source>
        <dbReference type="EMBL" id="GGA24541.1"/>
    </source>
</evidence>
<dbReference type="InterPro" id="IPR023210">
    <property type="entry name" value="NADP_OxRdtase_dom"/>
</dbReference>